<feature type="transmembrane region" description="Helical" evidence="1">
    <location>
        <begin position="433"/>
        <end position="452"/>
    </location>
</feature>
<keyword evidence="1" id="KW-0812">Transmembrane</keyword>
<feature type="transmembrane region" description="Helical" evidence="1">
    <location>
        <begin position="913"/>
        <end position="935"/>
    </location>
</feature>
<dbReference type="InterPro" id="IPR027463">
    <property type="entry name" value="AcrB_DN_DC_subdom"/>
</dbReference>
<name>A0ABV7HPB3_9GAMM</name>
<feature type="transmembrane region" description="Helical" evidence="1">
    <location>
        <begin position="464"/>
        <end position="487"/>
    </location>
</feature>
<feature type="transmembrane region" description="Helical" evidence="1">
    <location>
        <begin position="388"/>
        <end position="412"/>
    </location>
</feature>
<feature type="transmembrane region" description="Helical" evidence="1">
    <location>
        <begin position="989"/>
        <end position="1012"/>
    </location>
</feature>
<feature type="transmembrane region" description="Helical" evidence="1">
    <location>
        <begin position="861"/>
        <end position="881"/>
    </location>
</feature>
<dbReference type="PRINTS" id="PR00702">
    <property type="entry name" value="ACRIFLAVINRP"/>
</dbReference>
<dbReference type="Gene3D" id="3.30.2090.10">
    <property type="entry name" value="Multidrug efflux transporter AcrB TolC docking domain, DN and DC subdomains"/>
    <property type="match status" value="2"/>
</dbReference>
<feature type="transmembrane region" description="Helical" evidence="1">
    <location>
        <begin position="963"/>
        <end position="983"/>
    </location>
</feature>
<gene>
    <name evidence="2" type="ORF">ACFOEK_20855</name>
</gene>
<dbReference type="EMBL" id="JBHRSZ010000010">
    <property type="protein sequence ID" value="MFC3153502.1"/>
    <property type="molecule type" value="Genomic_DNA"/>
</dbReference>
<dbReference type="Gene3D" id="3.30.70.1320">
    <property type="entry name" value="Multidrug efflux transporter AcrB pore domain like"/>
    <property type="match status" value="1"/>
</dbReference>
<dbReference type="Pfam" id="PF00873">
    <property type="entry name" value="ACR_tran"/>
    <property type="match status" value="1"/>
</dbReference>
<dbReference type="Gene3D" id="1.20.1640.10">
    <property type="entry name" value="Multidrug efflux transporter AcrB transmembrane domain"/>
    <property type="match status" value="2"/>
</dbReference>
<feature type="transmembrane region" description="Helical" evidence="1">
    <location>
        <begin position="336"/>
        <end position="354"/>
    </location>
</feature>
<dbReference type="Proteomes" id="UP001595476">
    <property type="component" value="Unassembled WGS sequence"/>
</dbReference>
<keyword evidence="1" id="KW-0472">Membrane</keyword>
<dbReference type="Gene3D" id="3.30.70.1440">
    <property type="entry name" value="Multidrug efflux transporter AcrB pore domain"/>
    <property type="match status" value="1"/>
</dbReference>
<dbReference type="PANTHER" id="PTHR32063">
    <property type="match status" value="1"/>
</dbReference>
<dbReference type="InterPro" id="IPR001036">
    <property type="entry name" value="Acrflvin-R"/>
</dbReference>
<keyword evidence="1" id="KW-1133">Transmembrane helix</keyword>
<dbReference type="Gene3D" id="3.30.70.1430">
    <property type="entry name" value="Multidrug efflux transporter AcrB pore domain"/>
    <property type="match status" value="2"/>
</dbReference>
<feature type="transmembrane region" description="Helical" evidence="1">
    <location>
        <begin position="527"/>
        <end position="545"/>
    </location>
</feature>
<dbReference type="SUPFAM" id="SSF82714">
    <property type="entry name" value="Multidrug efflux transporter AcrB TolC docking domain, DN and DC subdomains"/>
    <property type="match status" value="2"/>
</dbReference>
<comment type="caution">
    <text evidence="2">The sequence shown here is derived from an EMBL/GenBank/DDBJ whole genome shotgun (WGS) entry which is preliminary data.</text>
</comment>
<dbReference type="SUPFAM" id="SSF82693">
    <property type="entry name" value="Multidrug efflux transporter AcrB pore domain, PN1, PN2, PC1 and PC2 subdomains"/>
    <property type="match status" value="2"/>
</dbReference>
<evidence type="ECO:0000313" key="2">
    <source>
        <dbReference type="EMBL" id="MFC3153502.1"/>
    </source>
</evidence>
<dbReference type="SUPFAM" id="SSF82866">
    <property type="entry name" value="Multidrug efflux transporter AcrB transmembrane domain"/>
    <property type="match status" value="2"/>
</dbReference>
<sequence>MNTAGYFINNKVTSWLVTLILLIGGILSFDELGRLEDPEFTIKDAIVVTHYPGAAPQQVEEEVTYLLENAIQQLAYVDEITSISTPGLSQITVTIKDKYNSNHLPQIWDELRRKVKDASRNLPPGVKTPLVNDDFGDVYGIMFNVTGDGYSQKELSDYVDFIKRELVLIDGVGKVSLAGVQHEKVFINIDKDKLASLGISLQRIYSIVGNQNTVSNAGSIHVGQENVRLHPTGEFETVEQLENLLISEQGDQNLIYLGDVATVERGYDEIPSNIVRFNGKPAINIGVSFASGVNVVNVGESVRQRLEELEGYRPIGIEIDAMYYQPDEVSRSISDFVLNLAEAVVIVILVLLLFMGFKSGLLIGLVLFLTVLGTFIFMKVFVIDLQRISLGALIIALGMLVDNAIVVTEGILIGRQKGLSTLKSAQAIIKQTIWPLLGATVIAILAFAPIGTSSDATGEFCQTLFYVLCISLFLSWITAITITPFLADILFKNQSNEAEEDQEHDPYQGAFFTVYKSVLDFCMRHRVPTMILMVIALGTSIYGFGSIKQSFFPSSTTPIFLIDYWKPQGTDIRDTHYDIQQAEQYILQKDIVEHVTSTVGQGAQRFILTYAPEKQYSNYAQLIIRTDTLEDIQPLIAELSEYFEDHFPDAKVKFKRLMLGPSDDAKIEARLTGPDPDVLRKLAVEVEDIMHQDPGASYIRHDWRNRAKVIRPEFSEARARKLGISKSDLDQLLLMSFVGSPIGLYRDGTDLLPIEVRLPDHQRQTVNSLPNLQVWSPTNNSYVAISQVVLDFDTEWEDQVIHRLDRKRTLTVQADPNILGNETAAQVFNRLRPKIEAIELPQGYHLHWGGEFESSGKAQQALFGALPMGYLLMFILTILLFNAVRSPLVIWACVPLAVIGVVIGFLLTGKAFGFMALLGMLSLSGMIVKNGIVLIDQINMELNSGTEPYQAVFMSAVSRVRPVSMAAITTMLGMIPLLFDAFFESMAVVIIFGLGFATVLTLIVIPVLYTLLYRIEYRHVSKI</sequence>
<feature type="transmembrane region" description="Helical" evidence="1">
    <location>
        <begin position="888"/>
        <end position="907"/>
    </location>
</feature>
<dbReference type="RefSeq" id="WP_386723425.1">
    <property type="nucleotide sequence ID" value="NZ_JBHRSZ010000010.1"/>
</dbReference>
<feature type="transmembrane region" description="Helical" evidence="1">
    <location>
        <begin position="361"/>
        <end position="382"/>
    </location>
</feature>
<keyword evidence="3" id="KW-1185">Reference proteome</keyword>
<dbReference type="PANTHER" id="PTHR32063:SF18">
    <property type="entry name" value="CATION EFFLUX SYSTEM PROTEIN"/>
    <property type="match status" value="1"/>
</dbReference>
<organism evidence="2 3">
    <name type="scientific">Litoribrevibacter euphylliae</name>
    <dbReference type="NCBI Taxonomy" id="1834034"/>
    <lineage>
        <taxon>Bacteria</taxon>
        <taxon>Pseudomonadati</taxon>
        <taxon>Pseudomonadota</taxon>
        <taxon>Gammaproteobacteria</taxon>
        <taxon>Oceanospirillales</taxon>
        <taxon>Oceanospirillaceae</taxon>
        <taxon>Litoribrevibacter</taxon>
    </lineage>
</organism>
<evidence type="ECO:0000256" key="1">
    <source>
        <dbReference type="SAM" id="Phobius"/>
    </source>
</evidence>
<evidence type="ECO:0000313" key="3">
    <source>
        <dbReference type="Proteomes" id="UP001595476"/>
    </source>
</evidence>
<reference evidence="3" key="1">
    <citation type="journal article" date="2019" name="Int. J. Syst. Evol. Microbiol.">
        <title>The Global Catalogue of Microorganisms (GCM) 10K type strain sequencing project: providing services to taxonomists for standard genome sequencing and annotation.</title>
        <authorList>
            <consortium name="The Broad Institute Genomics Platform"/>
            <consortium name="The Broad Institute Genome Sequencing Center for Infectious Disease"/>
            <person name="Wu L."/>
            <person name="Ma J."/>
        </authorList>
    </citation>
    <scope>NUCLEOTIDE SEQUENCE [LARGE SCALE GENOMIC DNA]</scope>
    <source>
        <strain evidence="3">KCTC 52438</strain>
    </source>
</reference>
<proteinExistence type="predicted"/>
<protein>
    <submittedName>
        <fullName evidence="2">Efflux RND transporter permease subunit</fullName>
    </submittedName>
</protein>
<accession>A0ABV7HPB3</accession>